<dbReference type="GO" id="GO:0031647">
    <property type="term" value="P:regulation of protein stability"/>
    <property type="evidence" value="ECO:0007669"/>
    <property type="project" value="TreeGrafter"/>
</dbReference>
<name>A0AA86VZJ8_9FABA</name>
<sequence length="71" mass="8357">MRDTMVKINDRYEFPLQLDLDREDGKYLSPDADRTVRNLYTLHSVLVHSGGVHGGHYYAFIRPTLSEQWYV</sequence>
<comment type="similarity">
    <text evidence="1">Belongs to the peptidase C19 family.</text>
</comment>
<dbReference type="GO" id="GO:0005634">
    <property type="term" value="C:nucleus"/>
    <property type="evidence" value="ECO:0007669"/>
    <property type="project" value="TreeGrafter"/>
</dbReference>
<reference evidence="3" key="1">
    <citation type="submission" date="2023-10" db="EMBL/GenBank/DDBJ databases">
        <authorList>
            <person name="Domelevo Entfellner J.-B."/>
        </authorList>
    </citation>
    <scope>NUCLEOTIDE SEQUENCE</scope>
</reference>
<dbReference type="InterPro" id="IPR050164">
    <property type="entry name" value="Peptidase_C19"/>
</dbReference>
<evidence type="ECO:0000313" key="4">
    <source>
        <dbReference type="Proteomes" id="UP001189624"/>
    </source>
</evidence>
<dbReference type="Gramene" id="rna-AYBTSS11_LOCUS20708">
    <property type="protein sequence ID" value="CAJ1965188.1"/>
    <property type="gene ID" value="gene-AYBTSS11_LOCUS20708"/>
</dbReference>
<dbReference type="Proteomes" id="UP001189624">
    <property type="component" value="Chromosome 6"/>
</dbReference>
<dbReference type="SUPFAM" id="SSF54001">
    <property type="entry name" value="Cysteine proteinases"/>
    <property type="match status" value="1"/>
</dbReference>
<dbReference type="PROSITE" id="PS00973">
    <property type="entry name" value="USP_2"/>
    <property type="match status" value="1"/>
</dbReference>
<feature type="domain" description="USP" evidence="2">
    <location>
        <begin position="1"/>
        <end position="71"/>
    </location>
</feature>
<protein>
    <recommendedName>
        <fullName evidence="2">USP domain-containing protein</fullName>
    </recommendedName>
</protein>
<dbReference type="GO" id="GO:0004843">
    <property type="term" value="F:cysteine-type deubiquitinase activity"/>
    <property type="evidence" value="ECO:0007669"/>
    <property type="project" value="InterPro"/>
</dbReference>
<evidence type="ECO:0000256" key="1">
    <source>
        <dbReference type="ARBA" id="ARBA00009085"/>
    </source>
</evidence>
<dbReference type="AlphaFoldDB" id="A0AA86VZJ8"/>
<gene>
    <name evidence="3" type="ORF">AYBTSS11_LOCUS20708</name>
</gene>
<dbReference type="GO" id="GO:0016579">
    <property type="term" value="P:protein deubiquitination"/>
    <property type="evidence" value="ECO:0007669"/>
    <property type="project" value="InterPro"/>
</dbReference>
<proteinExistence type="inferred from homology"/>
<dbReference type="PANTHER" id="PTHR24006:SF644">
    <property type="entry name" value="UBIQUITIN CARBOXYL-TERMINAL HYDROLASE 7"/>
    <property type="match status" value="1"/>
</dbReference>
<evidence type="ECO:0000313" key="3">
    <source>
        <dbReference type="EMBL" id="CAJ1965188.1"/>
    </source>
</evidence>
<dbReference type="EMBL" id="OY731403">
    <property type="protein sequence ID" value="CAJ1965188.1"/>
    <property type="molecule type" value="Genomic_DNA"/>
</dbReference>
<dbReference type="Pfam" id="PF00443">
    <property type="entry name" value="UCH"/>
    <property type="match status" value="1"/>
</dbReference>
<dbReference type="GO" id="GO:0005829">
    <property type="term" value="C:cytosol"/>
    <property type="evidence" value="ECO:0007669"/>
    <property type="project" value="TreeGrafter"/>
</dbReference>
<dbReference type="InterPro" id="IPR028889">
    <property type="entry name" value="USP"/>
</dbReference>
<organism evidence="3 4">
    <name type="scientific">Sphenostylis stenocarpa</name>
    <dbReference type="NCBI Taxonomy" id="92480"/>
    <lineage>
        <taxon>Eukaryota</taxon>
        <taxon>Viridiplantae</taxon>
        <taxon>Streptophyta</taxon>
        <taxon>Embryophyta</taxon>
        <taxon>Tracheophyta</taxon>
        <taxon>Spermatophyta</taxon>
        <taxon>Magnoliopsida</taxon>
        <taxon>eudicotyledons</taxon>
        <taxon>Gunneridae</taxon>
        <taxon>Pentapetalae</taxon>
        <taxon>rosids</taxon>
        <taxon>fabids</taxon>
        <taxon>Fabales</taxon>
        <taxon>Fabaceae</taxon>
        <taxon>Papilionoideae</taxon>
        <taxon>50 kb inversion clade</taxon>
        <taxon>NPAAA clade</taxon>
        <taxon>indigoferoid/millettioid clade</taxon>
        <taxon>Phaseoleae</taxon>
        <taxon>Sphenostylis</taxon>
    </lineage>
</organism>
<evidence type="ECO:0000259" key="2">
    <source>
        <dbReference type="PROSITE" id="PS50235"/>
    </source>
</evidence>
<keyword evidence="4" id="KW-1185">Reference proteome</keyword>
<accession>A0AA86VZJ8</accession>
<dbReference type="InterPro" id="IPR038765">
    <property type="entry name" value="Papain-like_cys_pep_sf"/>
</dbReference>
<dbReference type="PANTHER" id="PTHR24006">
    <property type="entry name" value="UBIQUITIN CARBOXYL-TERMINAL HYDROLASE"/>
    <property type="match status" value="1"/>
</dbReference>
<dbReference type="InterPro" id="IPR001394">
    <property type="entry name" value="Peptidase_C19_UCH"/>
</dbReference>
<dbReference type="PROSITE" id="PS50235">
    <property type="entry name" value="USP_3"/>
    <property type="match status" value="1"/>
</dbReference>
<dbReference type="Gene3D" id="3.90.70.10">
    <property type="entry name" value="Cysteine proteinases"/>
    <property type="match status" value="1"/>
</dbReference>
<dbReference type="InterPro" id="IPR018200">
    <property type="entry name" value="USP_CS"/>
</dbReference>